<evidence type="ECO:0000313" key="19">
    <source>
        <dbReference type="EMBL" id="OJJ48689.1"/>
    </source>
</evidence>
<keyword evidence="10" id="KW-0746">Sphingolipid metabolism</keyword>
<evidence type="ECO:0000259" key="18">
    <source>
        <dbReference type="PROSITE" id="PS50255"/>
    </source>
</evidence>
<keyword evidence="15 17" id="KW-0472">Membrane</keyword>
<evidence type="ECO:0000256" key="2">
    <source>
        <dbReference type="ARBA" id="ARBA00004760"/>
    </source>
</evidence>
<evidence type="ECO:0000256" key="10">
    <source>
        <dbReference type="ARBA" id="ARBA00022919"/>
    </source>
</evidence>
<evidence type="ECO:0000256" key="1">
    <source>
        <dbReference type="ARBA" id="ARBA00004141"/>
    </source>
</evidence>
<dbReference type="GO" id="GO:0016717">
    <property type="term" value="F:oxidoreductase activity, acting on paired donors, with oxidation of a pair of donors resulting in the reduction of molecular oxygen to two molecules of water"/>
    <property type="evidence" value="ECO:0007669"/>
    <property type="project" value="TreeGrafter"/>
</dbReference>
<dbReference type="PIRSF" id="PIRSF015921">
    <property type="entry name" value="FA_sphinglp_des"/>
    <property type="match status" value="1"/>
</dbReference>
<proteinExistence type="inferred from homology"/>
<dbReference type="InterPro" id="IPR012171">
    <property type="entry name" value="Fatty_acid_desaturase"/>
</dbReference>
<dbReference type="UniPathway" id="UPA00222"/>
<feature type="region of interest" description="Disordered" evidence="16">
    <location>
        <begin position="117"/>
        <end position="169"/>
    </location>
</feature>
<dbReference type="PANTHER" id="PTHR19353">
    <property type="entry name" value="FATTY ACID DESATURASE 2"/>
    <property type="match status" value="1"/>
</dbReference>
<dbReference type="EC" id="1.14.19.18" evidence="5"/>
<evidence type="ECO:0000256" key="7">
    <source>
        <dbReference type="ARBA" id="ARBA00022617"/>
    </source>
</evidence>
<evidence type="ECO:0000256" key="8">
    <source>
        <dbReference type="ARBA" id="ARBA00022692"/>
    </source>
</evidence>
<dbReference type="Pfam" id="PF00173">
    <property type="entry name" value="Cyt-b5"/>
    <property type="match status" value="1"/>
</dbReference>
<comment type="pathway">
    <text evidence="2">Lipid metabolism; sphingolipid metabolism.</text>
</comment>
<dbReference type="InterPro" id="IPR036400">
    <property type="entry name" value="Cyt_B5-like_heme/steroid_sf"/>
</dbReference>
<feature type="transmembrane region" description="Helical" evidence="17">
    <location>
        <begin position="360"/>
        <end position="377"/>
    </location>
</feature>
<reference evidence="20" key="1">
    <citation type="journal article" date="2017" name="Genome Biol.">
        <title>Comparative genomics reveals high biological diversity and specific adaptations in the industrially and medically important fungal genus Aspergillus.</title>
        <authorList>
            <person name="de Vries R.P."/>
            <person name="Riley R."/>
            <person name="Wiebenga A."/>
            <person name="Aguilar-Osorio G."/>
            <person name="Amillis S."/>
            <person name="Uchima C.A."/>
            <person name="Anderluh G."/>
            <person name="Asadollahi M."/>
            <person name="Askin M."/>
            <person name="Barry K."/>
            <person name="Battaglia E."/>
            <person name="Bayram O."/>
            <person name="Benocci T."/>
            <person name="Braus-Stromeyer S.A."/>
            <person name="Caldana C."/>
            <person name="Canovas D."/>
            <person name="Cerqueira G.C."/>
            <person name="Chen F."/>
            <person name="Chen W."/>
            <person name="Choi C."/>
            <person name="Clum A."/>
            <person name="Dos Santos R.A."/>
            <person name="Damasio A.R."/>
            <person name="Diallinas G."/>
            <person name="Emri T."/>
            <person name="Fekete E."/>
            <person name="Flipphi M."/>
            <person name="Freyberg S."/>
            <person name="Gallo A."/>
            <person name="Gournas C."/>
            <person name="Habgood R."/>
            <person name="Hainaut M."/>
            <person name="Harispe M.L."/>
            <person name="Henrissat B."/>
            <person name="Hilden K.S."/>
            <person name="Hope R."/>
            <person name="Hossain A."/>
            <person name="Karabika E."/>
            <person name="Karaffa L."/>
            <person name="Karanyi Z."/>
            <person name="Krasevec N."/>
            <person name="Kuo A."/>
            <person name="Kusch H."/>
            <person name="LaButti K."/>
            <person name="Lagendijk E.L."/>
            <person name="Lapidus A."/>
            <person name="Levasseur A."/>
            <person name="Lindquist E."/>
            <person name="Lipzen A."/>
            <person name="Logrieco A.F."/>
            <person name="MacCabe A."/>
            <person name="Maekelae M.R."/>
            <person name="Malavazi I."/>
            <person name="Melin P."/>
            <person name="Meyer V."/>
            <person name="Mielnichuk N."/>
            <person name="Miskei M."/>
            <person name="Molnar A.P."/>
            <person name="Mule G."/>
            <person name="Ngan C.Y."/>
            <person name="Orejas M."/>
            <person name="Orosz E."/>
            <person name="Ouedraogo J.P."/>
            <person name="Overkamp K.M."/>
            <person name="Park H.-S."/>
            <person name="Perrone G."/>
            <person name="Piumi F."/>
            <person name="Punt P.J."/>
            <person name="Ram A.F."/>
            <person name="Ramon A."/>
            <person name="Rauscher S."/>
            <person name="Record E."/>
            <person name="Riano-Pachon D.M."/>
            <person name="Robert V."/>
            <person name="Roehrig J."/>
            <person name="Ruller R."/>
            <person name="Salamov A."/>
            <person name="Salih N.S."/>
            <person name="Samson R.A."/>
            <person name="Sandor E."/>
            <person name="Sanguinetti M."/>
            <person name="Schuetze T."/>
            <person name="Sepcic K."/>
            <person name="Shelest E."/>
            <person name="Sherlock G."/>
            <person name="Sophianopoulou V."/>
            <person name="Squina F.M."/>
            <person name="Sun H."/>
            <person name="Susca A."/>
            <person name="Todd R.B."/>
            <person name="Tsang A."/>
            <person name="Unkles S.E."/>
            <person name="van de Wiele N."/>
            <person name="van Rossen-Uffink D."/>
            <person name="Oliveira J.V."/>
            <person name="Vesth T.C."/>
            <person name="Visser J."/>
            <person name="Yu J.-H."/>
            <person name="Zhou M."/>
            <person name="Andersen M.R."/>
            <person name="Archer D.B."/>
            <person name="Baker S.E."/>
            <person name="Benoit I."/>
            <person name="Brakhage A.A."/>
            <person name="Braus G.H."/>
            <person name="Fischer R."/>
            <person name="Frisvad J.C."/>
            <person name="Goldman G.H."/>
            <person name="Houbraken J."/>
            <person name="Oakley B."/>
            <person name="Pocsi I."/>
            <person name="Scazzocchio C."/>
            <person name="Seiboth B."/>
            <person name="vanKuyk P.A."/>
            <person name="Wortman J."/>
            <person name="Dyer P.S."/>
            <person name="Grigoriev I.V."/>
        </authorList>
    </citation>
    <scope>NUCLEOTIDE SEQUENCE [LARGE SCALE GENOMIC DNA]</scope>
    <source>
        <strain evidence="20">CBS 506.65</strain>
    </source>
</reference>
<dbReference type="SMART" id="SM01117">
    <property type="entry name" value="Cyt-b5"/>
    <property type="match status" value="1"/>
</dbReference>
<dbReference type="AlphaFoldDB" id="A0A1L9SN52"/>
<feature type="compositionally biased region" description="Low complexity" evidence="16">
    <location>
        <begin position="150"/>
        <end position="160"/>
    </location>
</feature>
<keyword evidence="8 17" id="KW-0812">Transmembrane</keyword>
<dbReference type="VEuPathDB" id="FungiDB:ASPZODRAFT_130800"/>
<evidence type="ECO:0000256" key="15">
    <source>
        <dbReference type="ARBA" id="ARBA00023136"/>
    </source>
</evidence>
<protein>
    <recommendedName>
        <fullName evidence="6">Delta 8-(E)-sphingolipid desaturase</fullName>
        <ecNumber evidence="5">1.14.19.18</ecNumber>
    </recommendedName>
</protein>
<dbReference type="Proteomes" id="UP000184188">
    <property type="component" value="Unassembled WGS sequence"/>
</dbReference>
<dbReference type="Gene3D" id="3.10.120.10">
    <property type="entry name" value="Cytochrome b5-like heme/steroid binding domain"/>
    <property type="match status" value="1"/>
</dbReference>
<keyword evidence="20" id="KW-1185">Reference proteome</keyword>
<feature type="transmembrane region" description="Helical" evidence="17">
    <location>
        <begin position="397"/>
        <end position="416"/>
    </location>
</feature>
<dbReference type="GO" id="GO:0016020">
    <property type="term" value="C:membrane"/>
    <property type="evidence" value="ECO:0007669"/>
    <property type="project" value="UniProtKB-SubCell"/>
</dbReference>
<name>A0A1L9SN52_9EURO</name>
<dbReference type="EMBL" id="KV878339">
    <property type="protein sequence ID" value="OJJ48689.1"/>
    <property type="molecule type" value="Genomic_DNA"/>
</dbReference>
<keyword evidence="14" id="KW-0443">Lipid metabolism</keyword>
<dbReference type="Pfam" id="PF00487">
    <property type="entry name" value="FA_desaturase"/>
    <property type="match status" value="1"/>
</dbReference>
<dbReference type="STRING" id="1073090.A0A1L9SN52"/>
<comment type="subcellular location">
    <subcellularLocation>
        <location evidence="1">Membrane</location>
        <topology evidence="1">Multi-pass membrane protein</topology>
    </subcellularLocation>
</comment>
<keyword evidence="11 17" id="KW-1133">Transmembrane helix</keyword>
<dbReference type="OrthoDB" id="260091at2759"/>
<dbReference type="GO" id="GO:0046872">
    <property type="term" value="F:metal ion binding"/>
    <property type="evidence" value="ECO:0007669"/>
    <property type="project" value="UniProtKB-KW"/>
</dbReference>
<feature type="domain" description="Cytochrome b5 heme-binding" evidence="18">
    <location>
        <begin position="16"/>
        <end position="91"/>
    </location>
</feature>
<feature type="transmembrane region" description="Helical" evidence="17">
    <location>
        <begin position="241"/>
        <end position="262"/>
    </location>
</feature>
<evidence type="ECO:0000313" key="20">
    <source>
        <dbReference type="Proteomes" id="UP000184188"/>
    </source>
</evidence>
<keyword evidence="9" id="KW-0479">Metal-binding</keyword>
<dbReference type="GO" id="GO:0006665">
    <property type="term" value="P:sphingolipid metabolic process"/>
    <property type="evidence" value="ECO:0007669"/>
    <property type="project" value="UniProtKB-UniPathway"/>
</dbReference>
<dbReference type="PROSITE" id="PS50255">
    <property type="entry name" value="CYTOCHROME_B5_2"/>
    <property type="match status" value="1"/>
</dbReference>
<organism evidence="19 20">
    <name type="scientific">Penicilliopsis zonata CBS 506.65</name>
    <dbReference type="NCBI Taxonomy" id="1073090"/>
    <lineage>
        <taxon>Eukaryota</taxon>
        <taxon>Fungi</taxon>
        <taxon>Dikarya</taxon>
        <taxon>Ascomycota</taxon>
        <taxon>Pezizomycotina</taxon>
        <taxon>Eurotiomycetes</taxon>
        <taxon>Eurotiomycetidae</taxon>
        <taxon>Eurotiales</taxon>
        <taxon>Aspergillaceae</taxon>
        <taxon>Penicilliopsis</taxon>
    </lineage>
</organism>
<comment type="similarity">
    <text evidence="4">Belongs to the fatty acid desaturase type 1 family.</text>
</comment>
<dbReference type="SUPFAM" id="SSF55856">
    <property type="entry name" value="Cytochrome b5-like heme/steroid binding domain"/>
    <property type="match status" value="1"/>
</dbReference>
<accession>A0A1L9SN52</accession>
<evidence type="ECO:0000256" key="9">
    <source>
        <dbReference type="ARBA" id="ARBA00022723"/>
    </source>
</evidence>
<feature type="transmembrane region" description="Helical" evidence="17">
    <location>
        <begin position="282"/>
        <end position="300"/>
    </location>
</feature>
<evidence type="ECO:0000256" key="6">
    <source>
        <dbReference type="ARBA" id="ARBA00016939"/>
    </source>
</evidence>
<evidence type="ECO:0000256" key="4">
    <source>
        <dbReference type="ARBA" id="ARBA00009295"/>
    </source>
</evidence>
<sequence>MAAPATKTAPPRRGKETVLSRRYIEGLISDGRLVLIYDGRVLKVDAWVKYHPGGDKSIQHMVGRDATDEITALHSKEARQRMLAFQIGRIEGLWSNFLPPIQGGKFRPYDEKTCAIEEEEDSSSQDNSAPPSPIFDAIDAKPALRRRKSNTSTNTSVSTSPCPPEESESKPFFFLDARTREQIELDTAKYPSLDAASQENIRQKYRELNKRIREEGLYQCNYFSYFIECCRYTLFASLSYIFLRMGWFSVSGFFLGCFWHQLVFSAHDAGHMGITHHFHVDSVIGIIIADYLGGLSLGWWKRNHNVHHIVTNAPEHDPDIEHMPFFAISHRFLHSLRSTYYDRIMAFDAAAQFMLKYQNYLYYPILLFGRFNLYRLSWEYLLGGQAPRKGPAWWHRWFELGGQVFFWYWFGYWVLYRSIPTWGSRFSFIMISHMVTAPLHLQITLSHFAMSTADLGIHESFPQKMLRTTMDVDCPTWLDFFHGGLQFQAIHHLYPRIPRHNLRRTQRLVMEFCQETGIPYAVFTFYDGNKEVIGRLGDVAKQVRILEECRKSYAEQGIFSDHHH</sequence>
<evidence type="ECO:0000256" key="11">
    <source>
        <dbReference type="ARBA" id="ARBA00022989"/>
    </source>
</evidence>
<evidence type="ECO:0000256" key="5">
    <source>
        <dbReference type="ARBA" id="ARBA00012019"/>
    </source>
</evidence>
<evidence type="ECO:0000256" key="3">
    <source>
        <dbReference type="ARBA" id="ARBA00004991"/>
    </source>
</evidence>
<dbReference type="GeneID" id="34609061"/>
<evidence type="ECO:0000256" key="16">
    <source>
        <dbReference type="SAM" id="MobiDB-lite"/>
    </source>
</evidence>
<dbReference type="CDD" id="cd03506">
    <property type="entry name" value="Delta6-FADS-like"/>
    <property type="match status" value="1"/>
</dbReference>
<evidence type="ECO:0000256" key="17">
    <source>
        <dbReference type="SAM" id="Phobius"/>
    </source>
</evidence>
<gene>
    <name evidence="19" type="ORF">ASPZODRAFT_130800</name>
</gene>
<dbReference type="RefSeq" id="XP_022583199.1">
    <property type="nucleotide sequence ID" value="XM_022722596.1"/>
</dbReference>
<keyword evidence="12" id="KW-0560">Oxidoreductase</keyword>
<keyword evidence="7" id="KW-0349">Heme</keyword>
<dbReference type="PANTHER" id="PTHR19353:SF30">
    <property type="entry name" value="DELTA 8-(E)-SPHINGOLIPID DESATURASE"/>
    <property type="match status" value="1"/>
</dbReference>
<dbReference type="InterPro" id="IPR001199">
    <property type="entry name" value="Cyt_B5-like_heme/steroid-bd"/>
</dbReference>
<evidence type="ECO:0000256" key="14">
    <source>
        <dbReference type="ARBA" id="ARBA00023098"/>
    </source>
</evidence>
<evidence type="ECO:0000256" key="13">
    <source>
        <dbReference type="ARBA" id="ARBA00023004"/>
    </source>
</evidence>
<dbReference type="InterPro" id="IPR005804">
    <property type="entry name" value="FA_desaturase_dom"/>
</dbReference>
<comment type="pathway">
    <text evidence="3">Sphingolipid metabolism.</text>
</comment>
<keyword evidence="13" id="KW-0408">Iron</keyword>
<evidence type="ECO:0000256" key="12">
    <source>
        <dbReference type="ARBA" id="ARBA00023002"/>
    </source>
</evidence>